<dbReference type="InterPro" id="IPR013078">
    <property type="entry name" value="His_Pase_superF_clade-1"/>
</dbReference>
<comment type="caution">
    <text evidence="5">The sequence shown here is derived from an EMBL/GenBank/DDBJ whole genome shotgun (WGS) entry which is preliminary data.</text>
</comment>
<evidence type="ECO:0000313" key="6">
    <source>
        <dbReference type="Proteomes" id="UP001642464"/>
    </source>
</evidence>
<keyword evidence="6" id="KW-1185">Reference proteome</keyword>
<dbReference type="Pfam" id="PF00300">
    <property type="entry name" value="His_Phos_1"/>
    <property type="match status" value="4"/>
</dbReference>
<evidence type="ECO:0000256" key="4">
    <source>
        <dbReference type="RuleBase" id="RU004511"/>
    </source>
</evidence>
<evidence type="ECO:0000256" key="2">
    <source>
        <dbReference type="ARBA" id="ARBA00023152"/>
    </source>
</evidence>
<dbReference type="EMBL" id="CAXAMM010000270">
    <property type="protein sequence ID" value="CAK8986773.1"/>
    <property type="molecule type" value="Genomic_DNA"/>
</dbReference>
<dbReference type="SMART" id="SM00855">
    <property type="entry name" value="PGAM"/>
    <property type="match status" value="3"/>
</dbReference>
<sequence length="769" mass="84825">MSKSIASVVFVRHGESQGNAKNVYTGWDDTPLSIKGEQEAEEAGLCLKAKGLKFDIVFTSALQRATKTAELALKVSGNSSVPVDKSWKLNARHSGGLQGLTQADAVEQYGEGKVTTWRSSYDILPACVDRSDPRHPVNDPKYADVDPDLLPPGGESLACTVRRVVPHWKEKIVPHIRAGESVMVAAHKNSLRALWKYLENVPDEDALDIKMMPASAPLVMEFQIPPVGDDLIFLRKYSLNAPTFNPKVRIDAALSNGATNKVFFLRHSESLGNAKGLYGGWEDAALSLKGEQQSVQAGLLLKQQGVTVNHVFTSVLQRAVRTAALVCSASDNVDVPTTRAWQLNPSHSGVLQGLTEKEAYEMYGEEKVKHWRGSDDVKPECVDNTDPRHPANDKLYSEVPVEELPGGESLQMTAARVIPYWTKCIVPLLTGEQNILVVAHRDSLRALFGHLEGVEAGTVFDGTSQTAPLVYEFGNDATFFKKYSLSTLSPELGLSPKSLGLVRFHNQPGVHYEKVGEVVILRHGESECNLKEQFTGWEDSGMTAKGIEQARKAGRFLKEHGFKFDMVFTSVLSRAIESAALICEESDNKDVPMEKAWQLNARHPGVLQGLTKKDAVSLYGKEKVNLWRGSYDVMPETVGLDDHRHPVNNPLYSGIPKRDLPPGGESLARTVDRIVPYWRGSIAPQVKAGKSVLIVGHKNSLKALFMYLEDTSEHDMFDVKPVSTTAPLVMEFGLCKFSDRLMILRKYFVKHTTEEGLALSQCKDGSFHK</sequence>
<evidence type="ECO:0000256" key="1">
    <source>
        <dbReference type="ARBA" id="ARBA00006717"/>
    </source>
</evidence>
<dbReference type="InterPro" id="IPR029033">
    <property type="entry name" value="His_PPase_superfam"/>
</dbReference>
<evidence type="ECO:0000256" key="3">
    <source>
        <dbReference type="ARBA" id="ARBA00023235"/>
    </source>
</evidence>
<dbReference type="CDD" id="cd07067">
    <property type="entry name" value="HP_PGM_like"/>
    <property type="match status" value="3"/>
</dbReference>
<organism evidence="5 6">
    <name type="scientific">Durusdinium trenchii</name>
    <dbReference type="NCBI Taxonomy" id="1381693"/>
    <lineage>
        <taxon>Eukaryota</taxon>
        <taxon>Sar</taxon>
        <taxon>Alveolata</taxon>
        <taxon>Dinophyceae</taxon>
        <taxon>Suessiales</taxon>
        <taxon>Symbiodiniaceae</taxon>
        <taxon>Durusdinium</taxon>
    </lineage>
</organism>
<comment type="similarity">
    <text evidence="1 4">Belongs to the phosphoglycerate mutase family. BPG-dependent PGAM subfamily.</text>
</comment>
<gene>
    <name evidence="5" type="ORF">SCF082_LOCUS689</name>
</gene>
<reference evidence="5 6" key="1">
    <citation type="submission" date="2024-02" db="EMBL/GenBank/DDBJ databases">
        <authorList>
            <person name="Chen Y."/>
            <person name="Shah S."/>
            <person name="Dougan E. K."/>
            <person name="Thang M."/>
            <person name="Chan C."/>
        </authorList>
    </citation>
    <scope>NUCLEOTIDE SEQUENCE [LARGE SCALE GENOMIC DNA]</scope>
</reference>
<evidence type="ECO:0000313" key="5">
    <source>
        <dbReference type="EMBL" id="CAK8986773.1"/>
    </source>
</evidence>
<proteinExistence type="inferred from homology"/>
<dbReference type="HAMAP" id="MF_01039">
    <property type="entry name" value="PGAM_GpmA"/>
    <property type="match status" value="2"/>
</dbReference>
<dbReference type="Gene3D" id="3.40.50.1240">
    <property type="entry name" value="Phosphoglycerate mutase-like"/>
    <property type="match status" value="3"/>
</dbReference>
<dbReference type="PROSITE" id="PS00175">
    <property type="entry name" value="PG_MUTASE"/>
    <property type="match status" value="1"/>
</dbReference>
<dbReference type="EC" id="5.4.2.11" evidence="4"/>
<protein>
    <recommendedName>
        <fullName evidence="4">Phosphoglycerate mutase</fullName>
        <ecNumber evidence="4">5.4.2.11</ecNumber>
    </recommendedName>
</protein>
<accession>A0ABP0H990</accession>
<dbReference type="InterPro" id="IPR005952">
    <property type="entry name" value="Phosphogly_mut1"/>
</dbReference>
<dbReference type="SUPFAM" id="SSF53254">
    <property type="entry name" value="Phosphoglycerate mutase-like"/>
    <property type="match status" value="3"/>
</dbReference>
<dbReference type="InterPro" id="IPR001345">
    <property type="entry name" value="PG/BPGM_mutase_AS"/>
</dbReference>
<keyword evidence="3 4" id="KW-0413">Isomerase</keyword>
<dbReference type="PANTHER" id="PTHR11931">
    <property type="entry name" value="PHOSPHOGLYCERATE MUTASE"/>
    <property type="match status" value="1"/>
</dbReference>
<dbReference type="Proteomes" id="UP001642464">
    <property type="component" value="Unassembled WGS sequence"/>
</dbReference>
<dbReference type="NCBIfam" id="TIGR01258">
    <property type="entry name" value="pgm_1"/>
    <property type="match status" value="3"/>
</dbReference>
<name>A0ABP0H990_9DINO</name>
<keyword evidence="2 4" id="KW-0324">Glycolysis</keyword>
<comment type="catalytic activity">
    <reaction evidence="4">
        <text>(2R)-2-phosphoglycerate = (2R)-3-phosphoglycerate</text>
        <dbReference type="Rhea" id="RHEA:15901"/>
        <dbReference type="ChEBI" id="CHEBI:58272"/>
        <dbReference type="ChEBI" id="CHEBI:58289"/>
        <dbReference type="EC" id="5.4.2.11"/>
    </reaction>
</comment>